<dbReference type="PANTHER" id="PTHR30055:SF235">
    <property type="entry name" value="TRANSCRIPTIONAL REGULATORY PROTEIN"/>
    <property type="match status" value="1"/>
</dbReference>
<evidence type="ECO:0000259" key="3">
    <source>
        <dbReference type="PROSITE" id="PS50977"/>
    </source>
</evidence>
<reference evidence="4 5" key="1">
    <citation type="submission" date="2020-05" db="EMBL/GenBank/DDBJ databases">
        <title>Nakamurella sp. DB0629 isolated from air conditioner.</title>
        <authorList>
            <person name="Kim D.H."/>
            <person name="Kim D.-U."/>
        </authorList>
    </citation>
    <scope>NUCLEOTIDE SEQUENCE [LARGE SCALE GENOMIC DNA]</scope>
    <source>
        <strain evidence="4 5">DB0629</strain>
    </source>
</reference>
<dbReference type="RefSeq" id="WP_171201217.1">
    <property type="nucleotide sequence ID" value="NZ_JABEND010000014.1"/>
</dbReference>
<dbReference type="GO" id="GO:0000976">
    <property type="term" value="F:transcription cis-regulatory region binding"/>
    <property type="evidence" value="ECO:0007669"/>
    <property type="project" value="TreeGrafter"/>
</dbReference>
<dbReference type="InterPro" id="IPR001647">
    <property type="entry name" value="HTH_TetR"/>
</dbReference>
<dbReference type="PROSITE" id="PS50977">
    <property type="entry name" value="HTH_TETR_2"/>
    <property type="match status" value="1"/>
</dbReference>
<dbReference type="GO" id="GO:0003700">
    <property type="term" value="F:DNA-binding transcription factor activity"/>
    <property type="evidence" value="ECO:0007669"/>
    <property type="project" value="TreeGrafter"/>
</dbReference>
<comment type="caution">
    <text evidence="4">The sequence shown here is derived from an EMBL/GenBank/DDBJ whole genome shotgun (WGS) entry which is preliminary data.</text>
</comment>
<dbReference type="InterPro" id="IPR050109">
    <property type="entry name" value="HTH-type_TetR-like_transc_reg"/>
</dbReference>
<sequence length="211" mass="22051">MVNNRRGRPASDSDVRERIVSAARSAFLERGYAATTVRGIAEAAGVSHSLINYHFGGKEGLFAQVIDLAVGPGQILDRVATLSSAREFAPQLLDAALGWWELPQVQQRLRELLAAAATDAAAGAVFASYLQVNVVDRLLEVLPVPAGPDARGRVSAAAAVIAGVFLTRYVLHLAPIAQLSRAEVVRFAGPTLAAALAGPLPAPGVSARGTR</sequence>
<evidence type="ECO:0000313" key="4">
    <source>
        <dbReference type="EMBL" id="NNG37523.1"/>
    </source>
</evidence>
<feature type="domain" description="HTH tetR-type" evidence="3">
    <location>
        <begin position="13"/>
        <end position="73"/>
    </location>
</feature>
<dbReference type="PANTHER" id="PTHR30055">
    <property type="entry name" value="HTH-TYPE TRANSCRIPTIONAL REGULATOR RUTR"/>
    <property type="match status" value="1"/>
</dbReference>
<dbReference type="Proteomes" id="UP000562984">
    <property type="component" value="Unassembled WGS sequence"/>
</dbReference>
<dbReference type="Pfam" id="PF00440">
    <property type="entry name" value="TetR_N"/>
    <property type="match status" value="1"/>
</dbReference>
<protein>
    <submittedName>
        <fullName evidence="4">TetR/AcrR family transcriptional regulator</fullName>
    </submittedName>
</protein>
<name>A0A849ACR4_9ACTN</name>
<dbReference type="EMBL" id="JABEND010000014">
    <property type="protein sequence ID" value="NNG37523.1"/>
    <property type="molecule type" value="Genomic_DNA"/>
</dbReference>
<organism evidence="4 5">
    <name type="scientific">Nakamurella aerolata</name>
    <dbReference type="NCBI Taxonomy" id="1656892"/>
    <lineage>
        <taxon>Bacteria</taxon>
        <taxon>Bacillati</taxon>
        <taxon>Actinomycetota</taxon>
        <taxon>Actinomycetes</taxon>
        <taxon>Nakamurellales</taxon>
        <taxon>Nakamurellaceae</taxon>
        <taxon>Nakamurella</taxon>
    </lineage>
</organism>
<feature type="DNA-binding region" description="H-T-H motif" evidence="2">
    <location>
        <begin position="36"/>
        <end position="55"/>
    </location>
</feature>
<dbReference type="InterPro" id="IPR009057">
    <property type="entry name" value="Homeodomain-like_sf"/>
</dbReference>
<evidence type="ECO:0000256" key="2">
    <source>
        <dbReference type="PROSITE-ProRule" id="PRU00335"/>
    </source>
</evidence>
<dbReference type="Gene3D" id="1.10.10.60">
    <property type="entry name" value="Homeodomain-like"/>
    <property type="match status" value="1"/>
</dbReference>
<dbReference type="InterPro" id="IPR036271">
    <property type="entry name" value="Tet_transcr_reg_TetR-rel_C_sf"/>
</dbReference>
<dbReference type="InterPro" id="IPR041678">
    <property type="entry name" value="TetR_C_16"/>
</dbReference>
<proteinExistence type="predicted"/>
<accession>A0A849ACR4</accession>
<dbReference type="Pfam" id="PF17920">
    <property type="entry name" value="TetR_C_16"/>
    <property type="match status" value="1"/>
</dbReference>
<dbReference type="PRINTS" id="PR00455">
    <property type="entry name" value="HTHTETR"/>
</dbReference>
<gene>
    <name evidence="4" type="ORF">HKD39_17830</name>
</gene>
<dbReference type="SUPFAM" id="SSF48498">
    <property type="entry name" value="Tetracyclin repressor-like, C-terminal domain"/>
    <property type="match status" value="1"/>
</dbReference>
<keyword evidence="1 2" id="KW-0238">DNA-binding</keyword>
<keyword evidence="5" id="KW-1185">Reference proteome</keyword>
<evidence type="ECO:0000256" key="1">
    <source>
        <dbReference type="ARBA" id="ARBA00023125"/>
    </source>
</evidence>
<dbReference type="AlphaFoldDB" id="A0A849ACR4"/>
<dbReference type="Gene3D" id="1.10.357.10">
    <property type="entry name" value="Tetracycline Repressor, domain 2"/>
    <property type="match status" value="1"/>
</dbReference>
<dbReference type="SUPFAM" id="SSF46689">
    <property type="entry name" value="Homeodomain-like"/>
    <property type="match status" value="1"/>
</dbReference>
<evidence type="ECO:0000313" key="5">
    <source>
        <dbReference type="Proteomes" id="UP000562984"/>
    </source>
</evidence>